<comment type="caution">
    <text evidence="1">The sequence shown here is derived from an EMBL/GenBank/DDBJ whole genome shotgun (WGS) entry which is preliminary data.</text>
</comment>
<dbReference type="EMBL" id="JACGCI010000475">
    <property type="protein sequence ID" value="KAF6740841.1"/>
    <property type="molecule type" value="Genomic_DNA"/>
</dbReference>
<keyword evidence="3" id="KW-1185">Reference proteome</keyword>
<reference evidence="1 3" key="1">
    <citation type="submission" date="2020-07" db="EMBL/GenBank/DDBJ databases">
        <title>Comparative genomics of pyrophilous fungi reveals a link between fire events and developmental genes.</title>
        <authorList>
            <consortium name="DOE Joint Genome Institute"/>
            <person name="Steindorff A.S."/>
            <person name="Carver A."/>
            <person name="Calhoun S."/>
            <person name="Stillman K."/>
            <person name="Liu H."/>
            <person name="Lipzen A."/>
            <person name="Pangilinan J."/>
            <person name="Labutti K."/>
            <person name="Bruns T.D."/>
            <person name="Grigoriev I.V."/>
        </authorList>
    </citation>
    <scope>NUCLEOTIDE SEQUENCE [LARGE SCALE GENOMIC DNA]</scope>
    <source>
        <strain evidence="1 3">CBS 144469</strain>
    </source>
</reference>
<sequence>MDDPPSLYRVYSILRASHSLSIPTFEQWARKIVTDASSDDLHELGSEIPQGVDLIEVLNLGRSFALPGVVKRVMYELLKDEVFMQRSDDRDDGGSNLTAKLSLDDVLLLTSARAKLQLRWIRETVKFPRAQMKVPCLPSFIFCRKGGAGLAQLGRG</sequence>
<dbReference type="OrthoDB" id="2746456at2759"/>
<evidence type="ECO:0000313" key="1">
    <source>
        <dbReference type="EMBL" id="KAF6740841.1"/>
    </source>
</evidence>
<protein>
    <submittedName>
        <fullName evidence="1">Uncharacterized protein</fullName>
    </submittedName>
</protein>
<dbReference type="AlphaFoldDB" id="A0A8H6LTS6"/>
<accession>A0A8H6LTS6</accession>
<dbReference type="Proteomes" id="UP000521943">
    <property type="component" value="Unassembled WGS sequence"/>
</dbReference>
<name>A0A8H6LTS6_9AGAR</name>
<proteinExistence type="predicted"/>
<evidence type="ECO:0000313" key="2">
    <source>
        <dbReference type="EMBL" id="KAF6747995.1"/>
    </source>
</evidence>
<evidence type="ECO:0000313" key="3">
    <source>
        <dbReference type="Proteomes" id="UP000521943"/>
    </source>
</evidence>
<gene>
    <name evidence="2" type="ORF">DFP72DRAFT_821099</name>
    <name evidence="1" type="ORF">DFP72DRAFT_838420</name>
</gene>
<dbReference type="EMBL" id="JACGCI010000076">
    <property type="protein sequence ID" value="KAF6747995.1"/>
    <property type="molecule type" value="Genomic_DNA"/>
</dbReference>
<organism evidence="1 3">
    <name type="scientific">Ephemerocybe angulata</name>
    <dbReference type="NCBI Taxonomy" id="980116"/>
    <lineage>
        <taxon>Eukaryota</taxon>
        <taxon>Fungi</taxon>
        <taxon>Dikarya</taxon>
        <taxon>Basidiomycota</taxon>
        <taxon>Agaricomycotina</taxon>
        <taxon>Agaricomycetes</taxon>
        <taxon>Agaricomycetidae</taxon>
        <taxon>Agaricales</taxon>
        <taxon>Agaricineae</taxon>
        <taxon>Psathyrellaceae</taxon>
        <taxon>Ephemerocybe</taxon>
    </lineage>
</organism>